<protein>
    <submittedName>
        <fullName evidence="2">Uncharacterized protein</fullName>
    </submittedName>
</protein>
<gene>
    <name evidence="2" type="ORF">Sjap_023830</name>
</gene>
<keyword evidence="3" id="KW-1185">Reference proteome</keyword>
<evidence type="ECO:0000313" key="3">
    <source>
        <dbReference type="Proteomes" id="UP001417504"/>
    </source>
</evidence>
<comment type="caution">
    <text evidence="2">The sequence shown here is derived from an EMBL/GenBank/DDBJ whole genome shotgun (WGS) entry which is preliminary data.</text>
</comment>
<proteinExistence type="predicted"/>
<name>A0AAP0EJM6_9MAGN</name>
<sequence>MGSVKSLVMIITLVFAIFVAASPPTVEAKQLSVPSILMTTFGLDTTGDGCAIACCTRQYCTKPCSTQKCRCLDMGESCHALCKQCRCTSPSLLNANVQMLRTTH</sequence>
<evidence type="ECO:0000313" key="2">
    <source>
        <dbReference type="EMBL" id="KAK9090653.1"/>
    </source>
</evidence>
<feature type="signal peptide" evidence="1">
    <location>
        <begin position="1"/>
        <end position="21"/>
    </location>
</feature>
<dbReference type="AlphaFoldDB" id="A0AAP0EJM6"/>
<accession>A0AAP0EJM6</accession>
<reference evidence="2 3" key="1">
    <citation type="submission" date="2024-01" db="EMBL/GenBank/DDBJ databases">
        <title>Genome assemblies of Stephania.</title>
        <authorList>
            <person name="Yang L."/>
        </authorList>
    </citation>
    <scope>NUCLEOTIDE SEQUENCE [LARGE SCALE GENOMIC DNA]</scope>
    <source>
        <strain evidence="2">QJT</strain>
        <tissue evidence="2">Leaf</tissue>
    </source>
</reference>
<dbReference type="Proteomes" id="UP001417504">
    <property type="component" value="Unassembled WGS sequence"/>
</dbReference>
<evidence type="ECO:0000256" key="1">
    <source>
        <dbReference type="SAM" id="SignalP"/>
    </source>
</evidence>
<keyword evidence="1" id="KW-0732">Signal</keyword>
<feature type="chain" id="PRO_5042910319" evidence="1">
    <location>
        <begin position="22"/>
        <end position="104"/>
    </location>
</feature>
<organism evidence="2 3">
    <name type="scientific">Stephania japonica</name>
    <dbReference type="NCBI Taxonomy" id="461633"/>
    <lineage>
        <taxon>Eukaryota</taxon>
        <taxon>Viridiplantae</taxon>
        <taxon>Streptophyta</taxon>
        <taxon>Embryophyta</taxon>
        <taxon>Tracheophyta</taxon>
        <taxon>Spermatophyta</taxon>
        <taxon>Magnoliopsida</taxon>
        <taxon>Ranunculales</taxon>
        <taxon>Menispermaceae</taxon>
        <taxon>Menispermoideae</taxon>
        <taxon>Cissampelideae</taxon>
        <taxon>Stephania</taxon>
    </lineage>
</organism>
<dbReference type="EMBL" id="JBBNAE010000010">
    <property type="protein sequence ID" value="KAK9090653.1"/>
    <property type="molecule type" value="Genomic_DNA"/>
</dbReference>